<dbReference type="GeneID" id="54992204"/>
<evidence type="ECO:0000313" key="1">
    <source>
        <dbReference type="EMBL" id="AWN03660.1"/>
    </source>
</evidence>
<gene>
    <name evidence="1" type="primary">40</name>
    <name evidence="1" type="ORF">PBI_JACE_40</name>
</gene>
<organism evidence="1 2">
    <name type="scientific">Gordonia phage Jace</name>
    <dbReference type="NCBI Taxonomy" id="2182360"/>
    <lineage>
        <taxon>Viruses</taxon>
        <taxon>Duplodnaviria</taxon>
        <taxon>Heunggongvirae</taxon>
        <taxon>Uroviricota</taxon>
        <taxon>Caudoviricetes</taxon>
        <taxon>Jacevirus</taxon>
        <taxon>Jacevirus jace</taxon>
    </lineage>
</organism>
<sequence length="41" mass="4466">MNPTVVNEGLCAVLSVRGYTSVRVGWFVREASNQAGERGVR</sequence>
<dbReference type="EMBL" id="MH153804">
    <property type="protein sequence ID" value="AWN03660.1"/>
    <property type="molecule type" value="Genomic_DNA"/>
</dbReference>
<evidence type="ECO:0000313" key="2">
    <source>
        <dbReference type="Proteomes" id="UP000246975"/>
    </source>
</evidence>
<keyword evidence="2" id="KW-1185">Reference proteome</keyword>
<dbReference type="RefSeq" id="YP_009801686.1">
    <property type="nucleotide sequence ID" value="NC_047974.1"/>
</dbReference>
<proteinExistence type="predicted"/>
<accession>A0A2U8UJ67</accession>
<dbReference type="Proteomes" id="UP000246975">
    <property type="component" value="Segment"/>
</dbReference>
<reference evidence="1 2" key="1">
    <citation type="submission" date="2018-03" db="EMBL/GenBank/DDBJ databases">
        <authorList>
            <person name="Garlena R.A."/>
            <person name="Russell D.A."/>
            <person name="Pope W.H."/>
            <person name="Jacobs-Sera D."/>
            <person name="Hatfull G.F."/>
        </authorList>
    </citation>
    <scope>NUCLEOTIDE SEQUENCE [LARGE SCALE GENOMIC DNA]</scope>
</reference>
<dbReference type="KEGG" id="vg:54992204"/>
<name>A0A2U8UJ67_9CAUD</name>
<protein>
    <submittedName>
        <fullName evidence="1">Uncharacterized protein</fullName>
    </submittedName>
</protein>